<accession>T0RE16</accession>
<dbReference type="OrthoDB" id="70232at2759"/>
<dbReference type="AlphaFoldDB" id="T0RE16"/>
<dbReference type="VEuPathDB" id="FungiDB:SDRG_11819"/>
<feature type="transmembrane region" description="Helical" evidence="1">
    <location>
        <begin position="139"/>
        <end position="157"/>
    </location>
</feature>
<feature type="transmembrane region" description="Helical" evidence="1">
    <location>
        <begin position="29"/>
        <end position="50"/>
    </location>
</feature>
<feature type="transmembrane region" description="Helical" evidence="1">
    <location>
        <begin position="281"/>
        <end position="300"/>
    </location>
</feature>
<dbReference type="EMBL" id="JH767175">
    <property type="protein sequence ID" value="EQC30503.1"/>
    <property type="molecule type" value="Genomic_DNA"/>
</dbReference>
<protein>
    <submittedName>
        <fullName evidence="2">Uncharacterized protein</fullName>
    </submittedName>
</protein>
<dbReference type="eggNOG" id="ENOG502S7CD">
    <property type="taxonomic scope" value="Eukaryota"/>
</dbReference>
<feature type="transmembrane region" description="Helical" evidence="1">
    <location>
        <begin position="312"/>
        <end position="333"/>
    </location>
</feature>
<sequence length="649" mass="72971">MRPRCFAADEANDTAACAVHHWDDCGYGWLHLAPILICLCLWVLVGVWMLRPHVTLHGLLRSDAAGVHDPIAQGIAIALSQRKYRSLRQQRVQRAVRLLAMWVELPEFALVPLELAFRITGQPDGVEALMAILEFASEGSTIVMSLVCGSAMLLFHWSKRCHVFLDRIVHPLALDLFYIPMITAFLRLGTCPMSGEHVVLPGGIACDCVDRFGYFWALGLISFVLLYRSALHHKMNVEPLATTMDFRFQPSYQFFIVMARTLSPIMSIVASNVIASRNGTIGLLTGLLFVWSFLLEYSYRTQPCIGSGRVPNNIRVLAFSSAIYTTLASIGVLTTDASISTLLWTLVPLPIIGVAAWKINDRRARLFHIPNVSIVELLRDESPAIQLVGVVAALYANPNRVVQTDHEKLLVELRRLAHGPMHTSLCRLYALRTLWFSHIESFATLSRVTGDAKTAVPPKYWLKDRANNDRPPRRSYVRHKYVKLTADNIVLQPRLVAPRSSISFMLSDMQQRIQSQKKKQIASVRCSTNTSTTAPNDTTPCYIVVICDSPWLSLYQPPDDAIATANDLFRLALDIWTQSIALHDRVAMRECALFLLQWYRTGHLYLQPVMYLQILSALCMVGTTKHIIDATHSLYNATLDKVTPVIDRR</sequence>
<proteinExistence type="predicted"/>
<keyword evidence="3" id="KW-1185">Reference proteome</keyword>
<feature type="transmembrane region" description="Helical" evidence="1">
    <location>
        <begin position="339"/>
        <end position="357"/>
    </location>
</feature>
<feature type="transmembrane region" description="Helical" evidence="1">
    <location>
        <begin position="95"/>
        <end position="119"/>
    </location>
</feature>
<evidence type="ECO:0000256" key="1">
    <source>
        <dbReference type="SAM" id="Phobius"/>
    </source>
</evidence>
<organism evidence="2 3">
    <name type="scientific">Saprolegnia diclina (strain VS20)</name>
    <dbReference type="NCBI Taxonomy" id="1156394"/>
    <lineage>
        <taxon>Eukaryota</taxon>
        <taxon>Sar</taxon>
        <taxon>Stramenopiles</taxon>
        <taxon>Oomycota</taxon>
        <taxon>Saprolegniomycetes</taxon>
        <taxon>Saprolegniales</taxon>
        <taxon>Saprolegniaceae</taxon>
        <taxon>Saprolegnia</taxon>
    </lineage>
</organism>
<reference evidence="2 3" key="1">
    <citation type="submission" date="2012-04" db="EMBL/GenBank/DDBJ databases">
        <title>The Genome Sequence of Saprolegnia declina VS20.</title>
        <authorList>
            <consortium name="The Broad Institute Genome Sequencing Platform"/>
            <person name="Russ C."/>
            <person name="Nusbaum C."/>
            <person name="Tyler B."/>
            <person name="van West P."/>
            <person name="Dieguez-Uribeondo J."/>
            <person name="de Bruijn I."/>
            <person name="Tripathy S."/>
            <person name="Jiang R."/>
            <person name="Young S.K."/>
            <person name="Zeng Q."/>
            <person name="Gargeya S."/>
            <person name="Fitzgerald M."/>
            <person name="Haas B."/>
            <person name="Abouelleil A."/>
            <person name="Alvarado L."/>
            <person name="Arachchi H.M."/>
            <person name="Berlin A."/>
            <person name="Chapman S.B."/>
            <person name="Goldberg J."/>
            <person name="Griggs A."/>
            <person name="Gujja S."/>
            <person name="Hansen M."/>
            <person name="Howarth C."/>
            <person name="Imamovic A."/>
            <person name="Larimer J."/>
            <person name="McCowen C."/>
            <person name="Montmayeur A."/>
            <person name="Murphy C."/>
            <person name="Neiman D."/>
            <person name="Pearson M."/>
            <person name="Priest M."/>
            <person name="Roberts A."/>
            <person name="Saif S."/>
            <person name="Shea T."/>
            <person name="Sisk P."/>
            <person name="Sykes S."/>
            <person name="Wortman J."/>
            <person name="Nusbaum C."/>
            <person name="Birren B."/>
        </authorList>
    </citation>
    <scope>NUCLEOTIDE SEQUENCE [LARGE SCALE GENOMIC DNA]</scope>
    <source>
        <strain evidence="2 3">VS20</strain>
    </source>
</reference>
<feature type="transmembrane region" description="Helical" evidence="1">
    <location>
        <begin position="252"/>
        <end position="275"/>
    </location>
</feature>
<evidence type="ECO:0000313" key="2">
    <source>
        <dbReference type="EMBL" id="EQC30503.1"/>
    </source>
</evidence>
<feature type="transmembrane region" description="Helical" evidence="1">
    <location>
        <begin position="213"/>
        <end position="231"/>
    </location>
</feature>
<keyword evidence="1" id="KW-0812">Transmembrane</keyword>
<dbReference type="GeneID" id="19952546"/>
<gene>
    <name evidence="2" type="ORF">SDRG_11819</name>
</gene>
<dbReference type="RefSeq" id="XP_008616096.1">
    <property type="nucleotide sequence ID" value="XM_008617874.1"/>
</dbReference>
<dbReference type="Proteomes" id="UP000030762">
    <property type="component" value="Unassembled WGS sequence"/>
</dbReference>
<dbReference type="InParanoid" id="T0RE16"/>
<evidence type="ECO:0000313" key="3">
    <source>
        <dbReference type="Proteomes" id="UP000030762"/>
    </source>
</evidence>
<keyword evidence="1" id="KW-1133">Transmembrane helix</keyword>
<keyword evidence="1" id="KW-0472">Membrane</keyword>
<name>T0RE16_SAPDV</name>